<evidence type="ECO:0000313" key="8">
    <source>
        <dbReference type="Proteomes" id="UP000184085"/>
    </source>
</evidence>
<dbReference type="Pfam" id="PF24346">
    <property type="entry name" value="DUF7507"/>
    <property type="match status" value="4"/>
</dbReference>
<dbReference type="Gene3D" id="2.60.40.1120">
    <property type="entry name" value="Carboxypeptidase-like, regulatory domain"/>
    <property type="match status" value="1"/>
</dbReference>
<sequence>MSHRIKLFVISTLIALGLVTAARAEVVTVPFNEGFVGLRGSNNQDADTVVTFADLGFDATFFTQVSATGEFIGSGAQGNDVAGTLRLRRGNIIYDIAGRIGWQLKEQGNLQLFGFLPNSNVATIALTTPTGTTLPAGIMMEDVADLDPNSSVYTTTGGETTYYITGASNLGVSKFGTSLSDIKPLTSAPRGIDTGDDVGGSADGSGILDALNAYLSTASSQRPLGPITVNSQTTADTTPVVTGAVTLQSGEYLVILINGQVYMTSNGVTGPSDDGNAGTWSIEIPAGNELTAGSTYDVSAMIYNAAGWLLEDSTTNELIITNGVTPVPTLQVLKSVNDAALSDGADVGDTLVYTIVASNTGNVPLYDLSWSDTLTNGTGTNASLSLGTPVKSGSGSSTTDGALLEVGDSLTFTVSYDLTQADIDSGSISNLASIDALTTDGVANTSFTVESASTGNATAGTGNGSATIRNLTRAPAITVTKSVAHTDSDSDGAVSLGDTLTYTVTAENTGNVTLQGVAVEEDFARQDGTPLSPALPALTFTSGSDMDSLLPGAVGVLSFAHVVTQEDVDAGGVTNSATATAWHDADQNGKRRKNGSEDISDTVDQAIDTPILGTPAIALRKSGVLNDDDGVLGTSLGDTITYLLEVKNTGDVTLTNVQVNDPLFGGTVPQTIASLAPGDVDSVTFELTYDVSVPDLDRGYVSNLATASGTAAAAVVSDQSGPTFDTDKEIITFLGSISGHVTDGQNAKAGVTVILIDSNTGQEVATTVTGSDGAYAFIQLEQGTYAICFVPPEGAAVHSHSSKGAANGDLVEGIEVAAGADRVVNDVDAIVVDPSGVIYDAISRTPIQGATVTLLHNGSAVPDSWLNTVAGDANNVVTGADGMYSFLLQSPAQTGTYSLEVSHPSYSFISRIIPPQAGSLTTSLGFGVEEIVASVDAPDAATGDETYYLAFDFTFGDWTDQATLSKGVIHNHIAMDPASFSTGLRVIKVADDSALSERPTIGEVINYTITVENTGDLDYDTVVLDDPLTSNETLTAVAGVTDDAVLNAGETWTYTASYALTSSDLRRGKVENLATLSADLIAGSNAVTGATPTGTDLGGTYVYESAPTGNTSAGTGNGTATVTKLSAGLIDQIKDELIAVIEDDIRVTMQRQTEMVSGWRASALERMKTAIEDRSALRSYETKDPLSGSIEASAGAFALDTTYESERFDAESLTWTINAADLVFSQDEALGSQLMLTFNHRREKLHDSDRLSGRYIGGYVTRTTVDTLAEGEINGFGLNAGLYGASRPYQRLFFDYHLGAVAGKHSYDLDFARDQTINATGDFTYFGVTGGVALSGKMKAGDTIIAPRIGLDGFYTPETSTDVTATSGPFTEDASLDIGSVSSGRLFVEARFSNDLTQAHDGQGLWDGLDAETAFTLRAFCDAFDDMDTRCGAGAGFDFVKEKEDKTHLQKLMLNVDKSGDHVTARIGFGLERQFAKGAGTSSLNMRADHMGNPTVEYAVTLDF</sequence>
<dbReference type="NCBIfam" id="TIGR01451">
    <property type="entry name" value="B_ant_repeat"/>
    <property type="match status" value="4"/>
</dbReference>
<accession>A0A1M4MV80</accession>
<feature type="signal peptide" evidence="4">
    <location>
        <begin position="1"/>
        <end position="24"/>
    </location>
</feature>
<dbReference type="InterPro" id="IPR036709">
    <property type="entry name" value="Autotransporte_beta_dom_sf"/>
</dbReference>
<dbReference type="Proteomes" id="UP000184085">
    <property type="component" value="Unassembled WGS sequence"/>
</dbReference>
<dbReference type="PANTHER" id="PTHR34819">
    <property type="entry name" value="LARGE CYSTEINE-RICH PERIPLASMIC PROTEIN OMCB"/>
    <property type="match status" value="1"/>
</dbReference>
<dbReference type="SUPFAM" id="SSF49478">
    <property type="entry name" value="Cna protein B-type domain"/>
    <property type="match status" value="1"/>
</dbReference>
<dbReference type="InterPro" id="IPR055354">
    <property type="entry name" value="DUF7507"/>
</dbReference>
<organism evidence="7 8">
    <name type="scientific">Donghicola eburneus</name>
    <dbReference type="NCBI Taxonomy" id="393278"/>
    <lineage>
        <taxon>Bacteria</taxon>
        <taxon>Pseudomonadati</taxon>
        <taxon>Pseudomonadota</taxon>
        <taxon>Alphaproteobacteria</taxon>
        <taxon>Rhodobacterales</taxon>
        <taxon>Roseobacteraceae</taxon>
        <taxon>Donghicola</taxon>
    </lineage>
</organism>
<feature type="chain" id="PRO_5012477091" evidence="4">
    <location>
        <begin position="25"/>
        <end position="1504"/>
    </location>
</feature>
<dbReference type="RefSeq" id="WP_072703096.1">
    <property type="nucleotide sequence ID" value="NZ_FMJB01000015.1"/>
</dbReference>
<dbReference type="InterPro" id="IPR033764">
    <property type="entry name" value="Sdr_B"/>
</dbReference>
<dbReference type="InterPro" id="IPR013783">
    <property type="entry name" value="Ig-like_fold"/>
</dbReference>
<dbReference type="SUPFAM" id="SSF103515">
    <property type="entry name" value="Autotransporter"/>
    <property type="match status" value="1"/>
</dbReference>
<evidence type="ECO:0000259" key="5">
    <source>
        <dbReference type="Pfam" id="PF17210"/>
    </source>
</evidence>
<dbReference type="GO" id="GO:0005576">
    <property type="term" value="C:extracellular region"/>
    <property type="evidence" value="ECO:0007669"/>
    <property type="project" value="UniProtKB-SubCell"/>
</dbReference>
<feature type="domain" description="DUF7507" evidence="6">
    <location>
        <begin position="328"/>
        <end position="442"/>
    </location>
</feature>
<keyword evidence="3 4" id="KW-0732">Signal</keyword>
<proteinExistence type="predicted"/>
<dbReference type="InterPro" id="IPR051172">
    <property type="entry name" value="Chlamydia_OmcB"/>
</dbReference>
<comment type="subcellular location">
    <subcellularLocation>
        <location evidence="1">Secreted</location>
    </subcellularLocation>
</comment>
<protein>
    <submittedName>
        <fullName evidence="7">Uncharacterized protein</fullName>
    </submittedName>
</protein>
<feature type="domain" description="DUF7507" evidence="6">
    <location>
        <begin position="614"/>
        <end position="713"/>
    </location>
</feature>
<dbReference type="Gene3D" id="2.60.40.10">
    <property type="entry name" value="Immunoglobulins"/>
    <property type="match status" value="1"/>
</dbReference>
<evidence type="ECO:0000256" key="3">
    <source>
        <dbReference type="ARBA" id="ARBA00022729"/>
    </source>
</evidence>
<evidence type="ECO:0000256" key="1">
    <source>
        <dbReference type="ARBA" id="ARBA00004613"/>
    </source>
</evidence>
<evidence type="ECO:0000259" key="6">
    <source>
        <dbReference type="Pfam" id="PF24346"/>
    </source>
</evidence>
<dbReference type="SUPFAM" id="SSF49464">
    <property type="entry name" value="Carboxypeptidase regulatory domain-like"/>
    <property type="match status" value="1"/>
</dbReference>
<dbReference type="PANTHER" id="PTHR34819:SF3">
    <property type="entry name" value="CELL SURFACE PROTEIN"/>
    <property type="match status" value="1"/>
</dbReference>
<reference evidence="8" key="1">
    <citation type="submission" date="2016-09" db="EMBL/GenBank/DDBJ databases">
        <authorList>
            <person name="Wibberg D."/>
        </authorList>
    </citation>
    <scope>NUCLEOTIDE SEQUENCE [LARGE SCALE GENOMIC DNA]</scope>
</reference>
<gene>
    <name evidence="7" type="ORF">KARMA_0352</name>
</gene>
<feature type="domain" description="SD-repeat containing protein B" evidence="5">
    <location>
        <begin position="743"/>
        <end position="804"/>
    </location>
</feature>
<feature type="domain" description="DUF7507" evidence="6">
    <location>
        <begin position="983"/>
        <end position="1084"/>
    </location>
</feature>
<evidence type="ECO:0000313" key="7">
    <source>
        <dbReference type="EMBL" id="SCM66179.1"/>
    </source>
</evidence>
<evidence type="ECO:0000256" key="2">
    <source>
        <dbReference type="ARBA" id="ARBA00022525"/>
    </source>
</evidence>
<dbReference type="EMBL" id="FMJB01000015">
    <property type="protein sequence ID" value="SCM66179.1"/>
    <property type="molecule type" value="Genomic_DNA"/>
</dbReference>
<keyword evidence="2" id="KW-0964">Secreted</keyword>
<keyword evidence="8" id="KW-1185">Reference proteome</keyword>
<dbReference type="Gene3D" id="2.60.40.740">
    <property type="match status" value="1"/>
</dbReference>
<dbReference type="Pfam" id="PF17210">
    <property type="entry name" value="SdrD_B"/>
    <property type="match status" value="1"/>
</dbReference>
<name>A0A1M4MV80_9RHOB</name>
<evidence type="ECO:0000256" key="4">
    <source>
        <dbReference type="SAM" id="SignalP"/>
    </source>
</evidence>
<dbReference type="InterPro" id="IPR008969">
    <property type="entry name" value="CarboxyPept-like_regulatory"/>
</dbReference>
<feature type="domain" description="DUF7507" evidence="6">
    <location>
        <begin position="474"/>
        <end position="584"/>
    </location>
</feature>
<dbReference type="InterPro" id="IPR047589">
    <property type="entry name" value="DUF11_rpt"/>
</dbReference>